<organism evidence="15 16">
    <name type="scientific">Paenibacillus rhizosphaerae</name>
    <dbReference type="NCBI Taxonomy" id="297318"/>
    <lineage>
        <taxon>Bacteria</taxon>
        <taxon>Bacillati</taxon>
        <taxon>Bacillota</taxon>
        <taxon>Bacilli</taxon>
        <taxon>Bacillales</taxon>
        <taxon>Paenibacillaceae</taxon>
        <taxon>Paenibacillus</taxon>
    </lineage>
</organism>
<dbReference type="PANTHER" id="PTHR36447">
    <property type="entry name" value="BETA-GALACTOSIDASE GANA"/>
    <property type="match status" value="1"/>
</dbReference>
<reference evidence="15 16" key="1">
    <citation type="submission" date="2016-11" db="EMBL/GenBank/DDBJ databases">
        <title>Paenibacillus species isolates.</title>
        <authorList>
            <person name="Beno S.M."/>
        </authorList>
    </citation>
    <scope>NUCLEOTIDE SEQUENCE [LARGE SCALE GENOMIC DNA]</scope>
    <source>
        <strain evidence="15 16">FSL R5-0378</strain>
    </source>
</reference>
<accession>A0A1R1EZ40</accession>
<comment type="similarity">
    <text evidence="2 8">Belongs to the glycosyl hydrolase 42 family.</text>
</comment>
<evidence type="ECO:0000313" key="15">
    <source>
        <dbReference type="EMBL" id="OMF57077.1"/>
    </source>
</evidence>
<dbReference type="Pfam" id="PF08532">
    <property type="entry name" value="Glyco_hydro_42M"/>
    <property type="match status" value="1"/>
</dbReference>
<dbReference type="GO" id="GO:0046872">
    <property type="term" value="F:metal ion binding"/>
    <property type="evidence" value="ECO:0007669"/>
    <property type="project" value="UniProtKB-KW"/>
</dbReference>
<feature type="active site" description="Proton donor" evidence="9">
    <location>
        <position position="142"/>
    </location>
</feature>
<feature type="domain" description="Glycoside hydrolase family 42 N-terminal" evidence="12">
    <location>
        <begin position="6"/>
        <end position="388"/>
    </location>
</feature>
<dbReference type="Pfam" id="PF02449">
    <property type="entry name" value="Glyco_hydro_42"/>
    <property type="match status" value="1"/>
</dbReference>
<evidence type="ECO:0000256" key="5">
    <source>
        <dbReference type="ARBA" id="ARBA00022801"/>
    </source>
</evidence>
<evidence type="ECO:0000256" key="7">
    <source>
        <dbReference type="ARBA" id="ARBA00023295"/>
    </source>
</evidence>
<keyword evidence="6 11" id="KW-0862">Zinc</keyword>
<evidence type="ECO:0000259" key="13">
    <source>
        <dbReference type="Pfam" id="PF08532"/>
    </source>
</evidence>
<dbReference type="STRING" id="297318.BK138_00120"/>
<dbReference type="InterPro" id="IPR013738">
    <property type="entry name" value="Beta_galactosidase_Trimer"/>
</dbReference>
<feature type="binding site" evidence="10">
    <location>
        <position position="103"/>
    </location>
    <ligand>
        <name>substrate</name>
    </ligand>
</feature>
<evidence type="ECO:0000256" key="8">
    <source>
        <dbReference type="PIRNR" id="PIRNR001084"/>
    </source>
</evidence>
<dbReference type="InterPro" id="IPR013739">
    <property type="entry name" value="Beta_galactosidase_C"/>
</dbReference>
<gene>
    <name evidence="15" type="ORF">BK138_00120</name>
</gene>
<feature type="binding site" evidence="11">
    <location>
        <position position="107"/>
    </location>
    <ligand>
        <name>Zn(2+)</name>
        <dbReference type="ChEBI" id="CHEBI:29105"/>
    </ligand>
</feature>
<feature type="binding site" evidence="11">
    <location>
        <position position="147"/>
    </location>
    <ligand>
        <name>Zn(2+)</name>
        <dbReference type="ChEBI" id="CHEBI:29105"/>
    </ligand>
</feature>
<dbReference type="AlphaFoldDB" id="A0A1R1EZ40"/>
<dbReference type="Pfam" id="PF08533">
    <property type="entry name" value="Glyco_hydro_42C"/>
    <property type="match status" value="1"/>
</dbReference>
<dbReference type="SUPFAM" id="SSF51445">
    <property type="entry name" value="(Trans)glycosidases"/>
    <property type="match status" value="1"/>
</dbReference>
<comment type="caution">
    <text evidence="15">The sequence shown here is derived from an EMBL/GenBank/DDBJ whole genome shotgun (WGS) entry which is preliminary data.</text>
</comment>
<evidence type="ECO:0000256" key="6">
    <source>
        <dbReference type="ARBA" id="ARBA00022833"/>
    </source>
</evidence>
<comment type="catalytic activity">
    <reaction evidence="1 8">
        <text>Hydrolysis of terminal non-reducing beta-D-galactose residues in beta-D-galactosides.</text>
        <dbReference type="EC" id="3.2.1.23"/>
    </reaction>
</comment>
<dbReference type="CDD" id="cd03143">
    <property type="entry name" value="A4_beta-galactosidase_middle_domain"/>
    <property type="match status" value="1"/>
</dbReference>
<evidence type="ECO:0000256" key="3">
    <source>
        <dbReference type="ARBA" id="ARBA00012756"/>
    </source>
</evidence>
<evidence type="ECO:0000313" key="16">
    <source>
        <dbReference type="Proteomes" id="UP000187172"/>
    </source>
</evidence>
<evidence type="ECO:0000256" key="4">
    <source>
        <dbReference type="ARBA" id="ARBA00022723"/>
    </source>
</evidence>
<evidence type="ECO:0000259" key="12">
    <source>
        <dbReference type="Pfam" id="PF02449"/>
    </source>
</evidence>
<dbReference type="GO" id="GO:0009341">
    <property type="term" value="C:beta-galactosidase complex"/>
    <property type="evidence" value="ECO:0007669"/>
    <property type="project" value="InterPro"/>
</dbReference>
<dbReference type="InterPro" id="IPR013780">
    <property type="entry name" value="Glyco_hydro_b"/>
</dbReference>
<evidence type="ECO:0000256" key="9">
    <source>
        <dbReference type="PIRSR" id="PIRSR001084-1"/>
    </source>
</evidence>
<keyword evidence="16" id="KW-1185">Reference proteome</keyword>
<dbReference type="RefSeq" id="WP_076164413.1">
    <property type="nucleotide sequence ID" value="NZ_MRTP01000001.1"/>
</dbReference>
<evidence type="ECO:0000256" key="10">
    <source>
        <dbReference type="PIRSR" id="PIRSR001084-2"/>
    </source>
</evidence>
<dbReference type="InterPro" id="IPR017853">
    <property type="entry name" value="GH"/>
</dbReference>
<protein>
    <recommendedName>
        <fullName evidence="3 8">Beta-galactosidase</fullName>
        <shortName evidence="8">Beta-gal</shortName>
        <ecNumber evidence="3 8">3.2.1.23</ecNumber>
    </recommendedName>
</protein>
<sequence>MYFGVDYYPEHWPEERWAVDARMMREANINIVRLAEFAWAKLEPEEGRYDFAWLDHVIEVLAREGIKIILGTPTAAAPKWLMDKYPDMYPVDVHGLTKGFGTRRHYCVNHPVYQKYSATIARVMAEHYKDNEHVVAWQIDNEFGGPCYCQSDLHAFRIWLREKYGTVDKLNEEWGTVFWSHTYRSWEEIMLPTYAASDGFSQGGSGGLMSTPYNHNPGMQLDYRRFYSDSTAAYQQLQIEEIRACSSLPITHNLMGHFSEIDYFDLGKDLDFISWDNYPNNMWGKSSPLTVAMAHDLMRGIKNQNYWMMEQQSGPCGWHSLGDTPEPGQLRLWTYQAIAHGADAMVYFRWRACTVGIEQYWHGILDHDGVGRRRYREITAIGHELKELSPLFVGAANNNTVAIIKSYDQVWSHRAQPHNRNFSYEALLAGYYDAVAGQHVGVDVVSVEIDFTPYKLVLMPAFNLMTEEIADKCEAYVAGGGSLLITFRSGTRTWNNRMTTLTLPGLFRTLAGVELEEYDSVNFGRTVSVSGEFGDGTASMWCDVLKLEGAESLADYESHYYSGTPAVTVHTYGKGKVYYVGCDLDDRAMESLMKLVLEREGAVPSLPQKYDGVEAVEREKDGKSYLMLLNHRSESVEVELGSTYTDALSKQTMEGRILLEPYAVHVLVNQGI</sequence>
<dbReference type="InterPro" id="IPR003476">
    <property type="entry name" value="Glyco_hydro_42"/>
</dbReference>
<feature type="active site" description="Nucleophile" evidence="9">
    <location>
        <position position="310"/>
    </location>
</feature>
<proteinExistence type="inferred from homology"/>
<dbReference type="EMBL" id="MRTP01000001">
    <property type="protein sequence ID" value="OMF57077.1"/>
    <property type="molecule type" value="Genomic_DNA"/>
</dbReference>
<dbReference type="Gene3D" id="2.60.40.1180">
    <property type="entry name" value="Golgi alpha-mannosidase II"/>
    <property type="match status" value="1"/>
</dbReference>
<feature type="binding site" evidence="10">
    <location>
        <position position="141"/>
    </location>
    <ligand>
        <name>substrate</name>
    </ligand>
</feature>
<dbReference type="PANTHER" id="PTHR36447:SF2">
    <property type="entry name" value="BETA-GALACTOSIDASE YESZ"/>
    <property type="match status" value="1"/>
</dbReference>
<evidence type="ECO:0000256" key="1">
    <source>
        <dbReference type="ARBA" id="ARBA00001412"/>
    </source>
</evidence>
<dbReference type="Proteomes" id="UP000187172">
    <property type="component" value="Unassembled WGS sequence"/>
</dbReference>
<dbReference type="SUPFAM" id="SSF52317">
    <property type="entry name" value="Class I glutamine amidotransferase-like"/>
    <property type="match status" value="1"/>
</dbReference>
<dbReference type="InterPro" id="IPR029062">
    <property type="entry name" value="Class_I_gatase-like"/>
</dbReference>
<evidence type="ECO:0000259" key="14">
    <source>
        <dbReference type="Pfam" id="PF08533"/>
    </source>
</evidence>
<dbReference type="PIRSF" id="PIRSF001084">
    <property type="entry name" value="B-galactosidase"/>
    <property type="match status" value="1"/>
</dbReference>
<feature type="binding site" evidence="11">
    <location>
        <position position="149"/>
    </location>
    <ligand>
        <name>Zn(2+)</name>
        <dbReference type="ChEBI" id="CHEBI:29105"/>
    </ligand>
</feature>
<dbReference type="EC" id="3.2.1.23" evidence="3 8"/>
<keyword evidence="5 8" id="KW-0378">Hydrolase</keyword>
<keyword evidence="7 8" id="KW-0326">Glycosidase</keyword>
<evidence type="ECO:0000256" key="2">
    <source>
        <dbReference type="ARBA" id="ARBA00005940"/>
    </source>
</evidence>
<dbReference type="GO" id="GO:0006012">
    <property type="term" value="P:galactose metabolic process"/>
    <property type="evidence" value="ECO:0007669"/>
    <property type="project" value="InterPro"/>
</dbReference>
<dbReference type="InterPro" id="IPR013529">
    <property type="entry name" value="Glyco_hydro_42_N"/>
</dbReference>
<dbReference type="GO" id="GO:0004565">
    <property type="term" value="F:beta-galactosidase activity"/>
    <property type="evidence" value="ECO:0007669"/>
    <property type="project" value="UniProtKB-EC"/>
</dbReference>
<feature type="domain" description="Beta-galactosidase C-terminal" evidence="14">
    <location>
        <begin position="612"/>
        <end position="668"/>
    </location>
</feature>
<dbReference type="Gene3D" id="3.40.50.880">
    <property type="match status" value="1"/>
</dbReference>
<evidence type="ECO:0000256" key="11">
    <source>
        <dbReference type="PIRSR" id="PIRSR001084-3"/>
    </source>
</evidence>
<feature type="binding site" evidence="10">
    <location>
        <position position="318"/>
    </location>
    <ligand>
        <name>substrate</name>
    </ligand>
</feature>
<name>A0A1R1EZ40_9BACL</name>
<dbReference type="Gene3D" id="3.20.20.80">
    <property type="entry name" value="Glycosidases"/>
    <property type="match status" value="1"/>
</dbReference>
<feature type="domain" description="Beta-galactosidase trimerisation" evidence="13">
    <location>
        <begin position="400"/>
        <end position="599"/>
    </location>
</feature>
<keyword evidence="4 11" id="KW-0479">Metal-binding</keyword>